<feature type="compositionally biased region" description="Low complexity" evidence="3">
    <location>
        <begin position="299"/>
        <end position="309"/>
    </location>
</feature>
<feature type="compositionally biased region" description="Pro residues" evidence="3">
    <location>
        <begin position="436"/>
        <end position="448"/>
    </location>
</feature>
<feature type="compositionally biased region" description="Basic and acidic residues" evidence="3">
    <location>
        <begin position="378"/>
        <end position="387"/>
    </location>
</feature>
<feature type="region of interest" description="Disordered" evidence="3">
    <location>
        <begin position="895"/>
        <end position="929"/>
    </location>
</feature>
<feature type="region of interest" description="Disordered" evidence="3">
    <location>
        <begin position="1"/>
        <end position="526"/>
    </location>
</feature>
<feature type="compositionally biased region" description="Pro residues" evidence="3">
    <location>
        <begin position="2066"/>
        <end position="2075"/>
    </location>
</feature>
<feature type="compositionally biased region" description="Pro residues" evidence="3">
    <location>
        <begin position="173"/>
        <end position="188"/>
    </location>
</feature>
<gene>
    <name evidence="5" type="ORF">HYH02_000241</name>
</gene>
<evidence type="ECO:0000256" key="3">
    <source>
        <dbReference type="SAM" id="MobiDB-lite"/>
    </source>
</evidence>
<dbReference type="Pfam" id="PF00536">
    <property type="entry name" value="SAM_1"/>
    <property type="match status" value="1"/>
</dbReference>
<feature type="compositionally biased region" description="Pro residues" evidence="3">
    <location>
        <begin position="115"/>
        <end position="139"/>
    </location>
</feature>
<sequence>MEEDSDDFGLGETGDLAIEHDDDFGSAARPQGRGPPVRKTTDDSLFGDGGDIEIDHAPPPARPAAPVPRPGPGAPSRRRGADEDLFSDDDRDGGLGGLLGDDDLGGDLEIDHDPGPPAPPPPRPAAPLPPPSRGPPSRRPGPDADLFSDDDRDDGLLGDSDLGGELEIDHGSAPPPPPPPRPSAPMPAPSGKFTDPEISLDANDAELADLLGEPQRRPQPSLPPPAPQSLPPRPPAPVTVSAPPPPDPASSFALGEEDDELAELLGDKPSRPAPPPPPPEPAPQRTLTRRVSFPDEPARPATLPAARGRPPAPAPDDDFADVDDGGGFGVLDDADREVARIASHNSRRGGGGLGLGPPSSGAPSFRSPAPQDSLADDFDSHHDELSFDARGPPPGRAPPPPAAPRRREGFNPYDDDHGEDSFDSPPGPLRGGRALPGPPRGGPPPRGIPPRIAESSELYGEDTYGDSMYDSRDDGTAGFRRMPAPDTRGTPPARQGHGRPQAPGPYDGDGYNDDYDDYAEDDDDWADDLSWDGEIRHTRGAYRAGGRPGSAGHPRSQGPHATGTRRRPLSAMAPRDRQAAMIEDMMSRHPSTWDIREVATWVEFIGMGQYRIKFVHHSIDGTLLLSLGEPELARDMRILPLGHRRALLGAIAELKEAAEAMEKDRADRGLAPGAAQTPKNENERLAELRRRGAQQEVSRRPASAGPNVIPPEPYLGPAVGKITVYEQRAKLLYQLDKARNRAAQHAAIIDQLTNNKQLTEQQMADLRGKLKDLEAKHKDVLTPGRPGMTASVGGASPGAGSPRHGHGTAALAAAEYGADAAVPWQPVGKGTRKANPNPERIARPGEDPGLDLTFRPRTVKLSEVPYGAVRDIVSKALGSRVPFWRRMDFEFEKARKEREAREEARRKRRERMGLNRRGGGGGEGEDEEQAKSKYWNNFWVPGSQRNASYHKHFRKGSENVELMQYRSFAKDKTRLARWFKRFIDDGEDTEGDVALERLVNRMIRALVKTKEQADEEIGETFDKKIRRYFEERGYKFATHTSNTIMVRARGTRRPAPNRPDNTLYDFEEVEQYYPDYLRKRSAAAQEDYGLGAEDEGETRMVPKRTTWKWLTQMYYMDRQKKLRAAIAMVKMSQFVQRHGVRWPPERDKANDKKAVWVPNSNAGALHQVDGRDRTFNTVGQDNIGLHAKLKKALGPPQPVTFQMKMKQMEATEAKADQTYLEMGWPHSSGDPALGPPQEPLLMPPEDGLGGGGGEGGDDFGLGMEAADGGGGGGGGRHGGRARAPVMDFGQAIDTFLTRALDLRYMYDDWLESWRRARERGYGEDQLPPEPPSVNDLDWAPGDSLLALQERAMERQRQDWLLGWEKARRLRDRRAARLRQQGYREADIEARLGKQQEAEEVESAVVHHLFINLTLMARHKPADLVKFREELAGTKKKMAVWRAICNQKFIDETREKEYRRESTLRSIYDSLRVGGRKKVLDPDQEDACVGRLLTDVVKRERRMNERIEKKLEAEESTLTPWYVLHPRSRPVSRAVSPNRDSVSPGRRPRSPGPGPGGGGGARGAGAAVTPPRPRSASRAGRAPTGPDDTEPKAPGDRRKYVFGSSTPKSMWGPMGPVRGGTGRTPGRGGAAGAAGGGGGSLLDSPALQGLTSGGDRRERSPGAGRGGSSTPTRHRPTTPSQPQRPRSAAPGPSPSPRPSGGGAPGPRRPVSAAGPAPPSPAGRGRPASPGPSRGPPVSPRRSTPSRVGFAPPPPGRGRSSGGGAPPPRRGLMDTAGDTDTSPERGPPRGGPAAQPRRGLADESESSPSPPPRRVPSQTTISAAPPAQPAPPPGSAAPPSRRSSQASGISGPAARPGSGGPGAAAAPPPPAAGGSGGASRRASGAATPPGGLSQQPSAASGLGMPAGPSRPGVPPGREPSGTGSQPRASGTGSVAGGGSNASGSRRPSNTPPAMGAPPPGGDLGGVGGSRRSLHSQGSTSSLGGPGAGGSKPGGSGGGGLSGGPSGASGLGAGGASSGGGSGGGAGTPPQHRSPLSRSPVNASPPSASPPAVSPRGQPSSLLLSSEPSNPPTAPPPAAAAAAASASGRPRVEPSTGGGTTDYDDDDFDAGGELDVEYELDEADGAELDMGDAEF</sequence>
<reference evidence="5" key="1">
    <citation type="journal article" date="2020" name="bioRxiv">
        <title>Comparative genomics of Chlamydomonas.</title>
        <authorList>
            <person name="Craig R.J."/>
            <person name="Hasan A.R."/>
            <person name="Ness R.W."/>
            <person name="Keightley P.D."/>
        </authorList>
    </citation>
    <scope>NUCLEOTIDE SEQUENCE</scope>
    <source>
        <strain evidence="5">CCAP 11/173</strain>
    </source>
</reference>
<evidence type="ECO:0000259" key="4">
    <source>
        <dbReference type="PROSITE" id="PS50105"/>
    </source>
</evidence>
<feature type="region of interest" description="Disordered" evidence="3">
    <location>
        <begin position="780"/>
        <end position="807"/>
    </location>
</feature>
<feature type="compositionally biased region" description="Basic and acidic residues" evidence="3">
    <location>
        <begin position="1588"/>
        <end position="1598"/>
    </location>
</feature>
<feature type="region of interest" description="Disordered" evidence="3">
    <location>
        <begin position="1227"/>
        <end position="1255"/>
    </location>
</feature>
<dbReference type="SMART" id="SM00454">
    <property type="entry name" value="SAM"/>
    <property type="match status" value="1"/>
</dbReference>
<feature type="compositionally biased region" description="Low complexity" evidence="3">
    <location>
        <begin position="2051"/>
        <end position="2065"/>
    </location>
</feature>
<dbReference type="EMBL" id="JAEHOD010000012">
    <property type="protein sequence ID" value="KAG2450138.1"/>
    <property type="molecule type" value="Genomic_DNA"/>
</dbReference>
<evidence type="ECO:0000313" key="5">
    <source>
        <dbReference type="EMBL" id="KAG2450138.1"/>
    </source>
</evidence>
<comment type="caution">
    <text evidence="5">The sequence shown here is derived from an EMBL/GenBank/DDBJ whole genome shotgun (WGS) entry which is preliminary data.</text>
</comment>
<feature type="compositionally biased region" description="Acidic residues" evidence="3">
    <location>
        <begin position="315"/>
        <end position="324"/>
    </location>
</feature>
<feature type="compositionally biased region" description="Low complexity" evidence="3">
    <location>
        <begin position="1835"/>
        <end position="1854"/>
    </location>
</feature>
<dbReference type="Gene3D" id="1.10.150.50">
    <property type="entry name" value="Transcription Factor, Ets-1"/>
    <property type="match status" value="1"/>
</dbReference>
<dbReference type="Proteomes" id="UP000613740">
    <property type="component" value="Unassembled WGS sequence"/>
</dbReference>
<feature type="compositionally biased region" description="Pro residues" evidence="3">
    <location>
        <begin position="220"/>
        <end position="248"/>
    </location>
</feature>
<feature type="coiled-coil region" evidence="2">
    <location>
        <begin position="735"/>
        <end position="776"/>
    </location>
</feature>
<feature type="compositionally biased region" description="Gly residues" evidence="3">
    <location>
        <begin position="1981"/>
        <end position="2024"/>
    </location>
</feature>
<keyword evidence="6" id="KW-1185">Reference proteome</keyword>
<evidence type="ECO:0000256" key="1">
    <source>
        <dbReference type="ARBA" id="ARBA00022581"/>
    </source>
</evidence>
<feature type="compositionally biased region" description="Low complexity" evidence="3">
    <location>
        <begin position="1676"/>
        <end position="1689"/>
    </location>
</feature>
<feature type="compositionally biased region" description="Basic and acidic residues" evidence="3">
    <location>
        <begin position="680"/>
        <end position="690"/>
    </location>
</feature>
<feature type="compositionally biased region" description="Gly residues" evidence="3">
    <location>
        <begin position="1616"/>
        <end position="1639"/>
    </location>
</feature>
<feature type="compositionally biased region" description="Low complexity" evidence="3">
    <location>
        <begin position="2034"/>
        <end position="2043"/>
    </location>
</feature>
<feature type="compositionally biased region" description="Low complexity" evidence="3">
    <location>
        <begin position="1563"/>
        <end position="1584"/>
    </location>
</feature>
<feature type="domain" description="SAM" evidence="4">
    <location>
        <begin position="593"/>
        <end position="657"/>
    </location>
</feature>
<feature type="region of interest" description="Disordered" evidence="3">
    <location>
        <begin position="826"/>
        <end position="853"/>
    </location>
</feature>
<feature type="compositionally biased region" description="Pro residues" evidence="3">
    <location>
        <begin position="1233"/>
        <end position="1242"/>
    </location>
</feature>
<keyword evidence="2" id="KW-0175">Coiled coil</keyword>
<feature type="compositionally biased region" description="Pro residues" evidence="3">
    <location>
        <begin position="271"/>
        <end position="282"/>
    </location>
</feature>
<evidence type="ECO:0000313" key="6">
    <source>
        <dbReference type="Proteomes" id="UP000613740"/>
    </source>
</evidence>
<feature type="compositionally biased region" description="Basic and acidic residues" evidence="3">
    <location>
        <begin position="895"/>
        <end position="905"/>
    </location>
</feature>
<accession>A0A835WMU9</accession>
<feature type="compositionally biased region" description="Low complexity" evidence="3">
    <location>
        <begin position="1939"/>
        <end position="1951"/>
    </location>
</feature>
<organism evidence="5 6">
    <name type="scientific">Chlamydomonas schloesseri</name>
    <dbReference type="NCBI Taxonomy" id="2026947"/>
    <lineage>
        <taxon>Eukaryota</taxon>
        <taxon>Viridiplantae</taxon>
        <taxon>Chlorophyta</taxon>
        <taxon>core chlorophytes</taxon>
        <taxon>Chlorophyceae</taxon>
        <taxon>CS clade</taxon>
        <taxon>Chlamydomonadales</taxon>
        <taxon>Chlamydomonadaceae</taxon>
        <taxon>Chlamydomonas</taxon>
    </lineage>
</organism>
<dbReference type="InterPro" id="IPR001660">
    <property type="entry name" value="SAM"/>
</dbReference>
<protein>
    <recommendedName>
        <fullName evidence="4">SAM domain-containing protein</fullName>
    </recommendedName>
</protein>
<dbReference type="PANTHER" id="PTHR13037">
    <property type="entry name" value="FORMIN"/>
    <property type="match status" value="1"/>
</dbReference>
<feature type="compositionally biased region" description="Pro residues" evidence="3">
    <location>
        <begin position="391"/>
        <end position="403"/>
    </location>
</feature>
<feature type="compositionally biased region" description="Acidic residues" evidence="3">
    <location>
        <begin position="2099"/>
        <end position="2108"/>
    </location>
</feature>
<feature type="compositionally biased region" description="Acidic residues" evidence="3">
    <location>
        <begin position="510"/>
        <end position="526"/>
    </location>
</feature>
<feature type="region of interest" description="Disordered" evidence="3">
    <location>
        <begin position="540"/>
        <end position="575"/>
    </location>
</feature>
<feature type="region of interest" description="Disordered" evidence="3">
    <location>
        <begin position="663"/>
        <end position="709"/>
    </location>
</feature>
<feature type="compositionally biased region" description="Low complexity" evidence="3">
    <location>
        <begin position="1876"/>
        <end position="1887"/>
    </location>
</feature>
<keyword evidence="1" id="KW-0945">Host-virus interaction</keyword>
<feature type="compositionally biased region" description="Pro residues" evidence="3">
    <location>
        <begin position="1824"/>
        <end position="1834"/>
    </location>
</feature>
<dbReference type="InterPro" id="IPR013761">
    <property type="entry name" value="SAM/pointed_sf"/>
</dbReference>
<feature type="compositionally biased region" description="Pro residues" evidence="3">
    <location>
        <begin position="1727"/>
        <end position="1737"/>
    </location>
</feature>
<dbReference type="SUPFAM" id="SSF47769">
    <property type="entry name" value="SAM/Pointed domain"/>
    <property type="match status" value="1"/>
</dbReference>
<dbReference type="PROSITE" id="PS50105">
    <property type="entry name" value="SAM_DOMAIN"/>
    <property type="match status" value="1"/>
</dbReference>
<feature type="compositionally biased region" description="Low complexity" evidence="3">
    <location>
        <begin position="1738"/>
        <end position="1747"/>
    </location>
</feature>
<feature type="region of interest" description="Disordered" evidence="3">
    <location>
        <begin position="1528"/>
        <end position="2108"/>
    </location>
</feature>
<feature type="compositionally biased region" description="Pro residues" evidence="3">
    <location>
        <begin position="57"/>
        <end position="73"/>
    </location>
</feature>
<evidence type="ECO:0000256" key="2">
    <source>
        <dbReference type="SAM" id="Coils"/>
    </source>
</evidence>
<name>A0A835WMU9_9CHLO</name>
<proteinExistence type="predicted"/>
<dbReference type="OrthoDB" id="6133291at2759"/>
<dbReference type="PANTHER" id="PTHR13037:SF24">
    <property type="entry name" value="POLYCOMB PROTEIN PCL-RELATED"/>
    <property type="match status" value="1"/>
</dbReference>